<dbReference type="AlphaFoldDB" id="A0A1I7ZFD9"/>
<evidence type="ECO:0000313" key="1">
    <source>
        <dbReference type="Proteomes" id="UP000095287"/>
    </source>
</evidence>
<reference evidence="2" key="1">
    <citation type="submission" date="2016-11" db="UniProtKB">
        <authorList>
            <consortium name="WormBaseParasite"/>
        </authorList>
    </citation>
    <scope>IDENTIFICATION</scope>
</reference>
<evidence type="ECO:0000313" key="2">
    <source>
        <dbReference type="WBParaSite" id="L893_g25645.t1"/>
    </source>
</evidence>
<keyword evidence="1" id="KW-1185">Reference proteome</keyword>
<accession>A0A1I7ZFD9</accession>
<dbReference type="WBParaSite" id="L893_g25645.t1">
    <property type="protein sequence ID" value="L893_g25645.t1"/>
    <property type="gene ID" value="L893_g25645"/>
</dbReference>
<name>A0A1I7ZFD9_9BILA</name>
<organism evidence="1 2">
    <name type="scientific">Steinernema glaseri</name>
    <dbReference type="NCBI Taxonomy" id="37863"/>
    <lineage>
        <taxon>Eukaryota</taxon>
        <taxon>Metazoa</taxon>
        <taxon>Ecdysozoa</taxon>
        <taxon>Nematoda</taxon>
        <taxon>Chromadorea</taxon>
        <taxon>Rhabditida</taxon>
        <taxon>Tylenchina</taxon>
        <taxon>Panagrolaimomorpha</taxon>
        <taxon>Strongyloidoidea</taxon>
        <taxon>Steinernematidae</taxon>
        <taxon>Steinernema</taxon>
    </lineage>
</organism>
<dbReference type="Proteomes" id="UP000095287">
    <property type="component" value="Unplaced"/>
</dbReference>
<sequence>MHCRWALTVLEGLFRVELPRGEGELADPRLVPADARQPTQCVWIGGHGDVDLLGTEVSEAREQKAHLHAELGVRGGVAKVGQRDQIYSSADAVSSPSTPEFTRFKLSKRMQMTNDCRRLA</sequence>
<proteinExistence type="predicted"/>
<protein>
    <submittedName>
        <fullName evidence="2">Uncharacterized protein</fullName>
    </submittedName>
</protein>